<keyword evidence="2" id="KW-1185">Reference proteome</keyword>
<reference evidence="1 2" key="1">
    <citation type="submission" date="2019-12" db="EMBL/GenBank/DDBJ databases">
        <title>Whole genome sequences of Lactococcus raffinolactis strains isolated from sewage.</title>
        <authorList>
            <person name="Ybazeta G."/>
            <person name="Ross M."/>
            <person name="Brabant-Kirwan D."/>
            <person name="Saleh M."/>
            <person name="Dillon J.A."/>
            <person name="Splinter K."/>
            <person name="Nokhbeh R."/>
        </authorList>
    </citation>
    <scope>NUCLEOTIDE SEQUENCE [LARGE SCALE GENOMIC DNA]</scope>
    <source>
        <strain evidence="1 2">Lr_19_14</strain>
    </source>
</reference>
<sequence>MALDLSDGNWISKKKFKEEFDLGETAYQTRMKAMTAGDSEFKNGYAKVNRQEVYINRKIYSAWMSAEAEKNMFWVDY</sequence>
<proteinExistence type="predicted"/>
<evidence type="ECO:0000313" key="2">
    <source>
        <dbReference type="Proteomes" id="UP000501558"/>
    </source>
</evidence>
<dbReference type="Proteomes" id="UP000501558">
    <property type="component" value="Chromosome"/>
</dbReference>
<dbReference type="EMBL" id="CP047628">
    <property type="protein sequence ID" value="QIW57871.1"/>
    <property type="molecule type" value="Genomic_DNA"/>
</dbReference>
<accession>A0AAE6YM07</accession>
<dbReference type="RefSeq" id="WP_167841088.1">
    <property type="nucleotide sequence ID" value="NZ_CP047628.1"/>
</dbReference>
<organism evidence="1 2">
    <name type="scientific">Pseudolactococcus raffinolactis</name>
    <dbReference type="NCBI Taxonomy" id="1366"/>
    <lineage>
        <taxon>Bacteria</taxon>
        <taxon>Bacillati</taxon>
        <taxon>Bacillota</taxon>
        <taxon>Bacilli</taxon>
        <taxon>Lactobacillales</taxon>
        <taxon>Streptococcaceae</taxon>
        <taxon>Pseudolactococcus</taxon>
    </lineage>
</organism>
<dbReference type="AlphaFoldDB" id="A0AAE6YM07"/>
<name>A0AAE6YM07_9LACT</name>
<protein>
    <submittedName>
        <fullName evidence="1">Uncharacterized protein</fullName>
    </submittedName>
</protein>
<gene>
    <name evidence="1" type="ORF">GU334_02570</name>
</gene>
<evidence type="ECO:0000313" key="1">
    <source>
        <dbReference type="EMBL" id="QIW57871.1"/>
    </source>
</evidence>